<evidence type="ECO:0000256" key="2">
    <source>
        <dbReference type="ARBA" id="ARBA00022448"/>
    </source>
</evidence>
<evidence type="ECO:0000313" key="6">
    <source>
        <dbReference type="EMBL" id="NEH12031.1"/>
    </source>
</evidence>
<dbReference type="Proteomes" id="UP000475155">
    <property type="component" value="Unassembled WGS sequence"/>
</dbReference>
<protein>
    <submittedName>
        <fullName evidence="6">Aliphatic sulfonate ABC transporter substrate-binding protein</fullName>
    </submittedName>
</protein>
<gene>
    <name evidence="6" type="ORF">GFD18_08010</name>
</gene>
<keyword evidence="4" id="KW-1133">Transmembrane helix</keyword>
<proteinExistence type="predicted"/>
<dbReference type="NCBIfam" id="TIGR01728">
    <property type="entry name" value="SsuA_fam"/>
    <property type="match status" value="1"/>
</dbReference>
<evidence type="ECO:0000256" key="4">
    <source>
        <dbReference type="SAM" id="Phobius"/>
    </source>
</evidence>
<name>A0ABX0CBH5_9BIFI</name>
<comment type="caution">
    <text evidence="6">The sequence shown here is derived from an EMBL/GenBank/DDBJ whole genome shotgun (WGS) entry which is preliminary data.</text>
</comment>
<dbReference type="Gene3D" id="3.40.190.10">
    <property type="entry name" value="Periplasmic binding protein-like II"/>
    <property type="match status" value="2"/>
</dbReference>
<keyword evidence="4" id="KW-0812">Transmembrane</keyword>
<accession>A0ABX0CBH5</accession>
<dbReference type="InterPro" id="IPR010067">
    <property type="entry name" value="ABC_SsuA_sub-bd"/>
</dbReference>
<sequence length="359" mass="38389">MRSRIGGAITRITAVILAGVMAVALAGCAWPSEYIADAGSKAIRNAGSDGSTTTLRIAAQPYPLYSDVWVAHELGYLKEELAKEHASYTWDSFKSGPLVNEAMAAGNDDVGYAADLPAVIAKSTGQDVTIVSNVAYGEKALAIMVPKDSPIKTVADLRGKKVGYATGSYAQHLLALLLAKQGMTLNDVDTANLSAEDQVAAIQAHNVDAIVIWEQYVTKLETEGTARVLADGTGVKRGNMVSYFTTSYAKAHPDIVRAYNRAVQRGADEINSDPDKAANAVAKDFGVSADLLKKIWKHFTFTTELKPDDIAAIREVADFAWKNGILKSQVDVDKLIDTGYLTANVNSKTTNTNDTTKGQ</sequence>
<dbReference type="RefSeq" id="WP_163200492.1">
    <property type="nucleotide sequence ID" value="NZ_WHZU01000012.1"/>
</dbReference>
<reference evidence="6 7" key="1">
    <citation type="submission" date="2019-10" db="EMBL/GenBank/DDBJ databases">
        <title>Bifidobacterium from non-human primates.</title>
        <authorList>
            <person name="Modesto M."/>
        </authorList>
    </citation>
    <scope>NUCLEOTIDE SEQUENCE [LARGE SCALE GENOMIC DNA]</scope>
    <source>
        <strain evidence="6 7">SMA1</strain>
    </source>
</reference>
<evidence type="ECO:0000256" key="1">
    <source>
        <dbReference type="ARBA" id="ARBA00004418"/>
    </source>
</evidence>
<keyword evidence="7" id="KW-1185">Reference proteome</keyword>
<dbReference type="EMBL" id="WHZU01000012">
    <property type="protein sequence ID" value="NEH12031.1"/>
    <property type="molecule type" value="Genomic_DNA"/>
</dbReference>
<evidence type="ECO:0000259" key="5">
    <source>
        <dbReference type="Pfam" id="PF09084"/>
    </source>
</evidence>
<evidence type="ECO:0000256" key="3">
    <source>
        <dbReference type="ARBA" id="ARBA00022729"/>
    </source>
</evidence>
<keyword evidence="3" id="KW-0732">Signal</keyword>
<dbReference type="PROSITE" id="PS51257">
    <property type="entry name" value="PROKAR_LIPOPROTEIN"/>
    <property type="match status" value="1"/>
</dbReference>
<dbReference type="PANTHER" id="PTHR30024">
    <property type="entry name" value="ALIPHATIC SULFONATES-BINDING PROTEIN-RELATED"/>
    <property type="match status" value="1"/>
</dbReference>
<feature type="domain" description="SsuA/THI5-like" evidence="5">
    <location>
        <begin position="99"/>
        <end position="277"/>
    </location>
</feature>
<dbReference type="PANTHER" id="PTHR30024:SF42">
    <property type="entry name" value="ALIPHATIC SULFONATES-BINDING PROTEIN-RELATED"/>
    <property type="match status" value="1"/>
</dbReference>
<dbReference type="SUPFAM" id="SSF53850">
    <property type="entry name" value="Periplasmic binding protein-like II"/>
    <property type="match status" value="1"/>
</dbReference>
<keyword evidence="4" id="KW-0472">Membrane</keyword>
<feature type="transmembrane region" description="Helical" evidence="4">
    <location>
        <begin position="12"/>
        <end position="32"/>
    </location>
</feature>
<comment type="subcellular location">
    <subcellularLocation>
        <location evidence="1">Periplasm</location>
    </subcellularLocation>
</comment>
<keyword evidence="2" id="KW-0813">Transport</keyword>
<organism evidence="6 7">
    <name type="scientific">Bifidobacterium saimiriisciurei</name>
    <dbReference type="NCBI Taxonomy" id="2661627"/>
    <lineage>
        <taxon>Bacteria</taxon>
        <taxon>Bacillati</taxon>
        <taxon>Actinomycetota</taxon>
        <taxon>Actinomycetes</taxon>
        <taxon>Bifidobacteriales</taxon>
        <taxon>Bifidobacteriaceae</taxon>
        <taxon>Bifidobacterium</taxon>
    </lineage>
</organism>
<dbReference type="Pfam" id="PF09084">
    <property type="entry name" value="NMT1"/>
    <property type="match status" value="1"/>
</dbReference>
<evidence type="ECO:0000313" key="7">
    <source>
        <dbReference type="Proteomes" id="UP000475155"/>
    </source>
</evidence>
<dbReference type="InterPro" id="IPR015168">
    <property type="entry name" value="SsuA/THI5"/>
</dbReference>